<sequence>IFELTFFWITHAIKRYVKFGHDIDSGENIERVIKNIAGMHIAYLEPNINQ</sequence>
<reference evidence="1" key="1">
    <citation type="submission" date="2021-06" db="EMBL/GenBank/DDBJ databases">
        <authorList>
            <person name="Kallberg Y."/>
            <person name="Tangrot J."/>
            <person name="Rosling A."/>
        </authorList>
    </citation>
    <scope>NUCLEOTIDE SEQUENCE</scope>
    <source>
        <strain evidence="1">IL203A</strain>
    </source>
</reference>
<proteinExistence type="predicted"/>
<evidence type="ECO:0000313" key="1">
    <source>
        <dbReference type="EMBL" id="CAG8728279.1"/>
    </source>
</evidence>
<protein>
    <submittedName>
        <fullName evidence="1">4204_t:CDS:1</fullName>
    </submittedName>
</protein>
<keyword evidence="2" id="KW-1185">Reference proteome</keyword>
<evidence type="ECO:0000313" key="2">
    <source>
        <dbReference type="Proteomes" id="UP000789702"/>
    </source>
</evidence>
<organism evidence="1 2">
    <name type="scientific">Dentiscutata heterogama</name>
    <dbReference type="NCBI Taxonomy" id="1316150"/>
    <lineage>
        <taxon>Eukaryota</taxon>
        <taxon>Fungi</taxon>
        <taxon>Fungi incertae sedis</taxon>
        <taxon>Mucoromycota</taxon>
        <taxon>Glomeromycotina</taxon>
        <taxon>Glomeromycetes</taxon>
        <taxon>Diversisporales</taxon>
        <taxon>Gigasporaceae</taxon>
        <taxon>Dentiscutata</taxon>
    </lineage>
</organism>
<comment type="caution">
    <text evidence="1">The sequence shown here is derived from an EMBL/GenBank/DDBJ whole genome shotgun (WGS) entry which is preliminary data.</text>
</comment>
<name>A0ACA9PYU9_9GLOM</name>
<accession>A0ACA9PYU9</accession>
<dbReference type="EMBL" id="CAJVPU010035649">
    <property type="protein sequence ID" value="CAG8728279.1"/>
    <property type="molecule type" value="Genomic_DNA"/>
</dbReference>
<feature type="non-terminal residue" evidence="1">
    <location>
        <position position="1"/>
    </location>
</feature>
<gene>
    <name evidence="1" type="ORF">DHETER_LOCUS13268</name>
</gene>
<dbReference type="Proteomes" id="UP000789702">
    <property type="component" value="Unassembled WGS sequence"/>
</dbReference>
<feature type="non-terminal residue" evidence="1">
    <location>
        <position position="50"/>
    </location>
</feature>